<name>A0A1Q9BRU3_SYMMI</name>
<reference evidence="2 3" key="1">
    <citation type="submission" date="2016-02" db="EMBL/GenBank/DDBJ databases">
        <title>Genome analysis of coral dinoflagellate symbionts highlights evolutionary adaptations to a symbiotic lifestyle.</title>
        <authorList>
            <person name="Aranda M."/>
            <person name="Li Y."/>
            <person name="Liew Y.J."/>
            <person name="Baumgarten S."/>
            <person name="Simakov O."/>
            <person name="Wilson M."/>
            <person name="Piel J."/>
            <person name="Ashoor H."/>
            <person name="Bougouffa S."/>
            <person name="Bajic V.B."/>
            <person name="Ryu T."/>
            <person name="Ravasi T."/>
            <person name="Bayer T."/>
            <person name="Micklem G."/>
            <person name="Kim H."/>
            <person name="Bhak J."/>
            <person name="Lajeunesse T.C."/>
            <person name="Voolstra C.R."/>
        </authorList>
    </citation>
    <scope>NUCLEOTIDE SEQUENCE [LARGE SCALE GENOMIC DNA]</scope>
    <source>
        <strain evidence="2 3">CCMP2467</strain>
    </source>
</reference>
<dbReference type="AlphaFoldDB" id="A0A1Q9BRU3"/>
<evidence type="ECO:0000313" key="2">
    <source>
        <dbReference type="EMBL" id="OLP73417.1"/>
    </source>
</evidence>
<organism evidence="2 3">
    <name type="scientific">Symbiodinium microadriaticum</name>
    <name type="common">Dinoflagellate</name>
    <name type="synonym">Zooxanthella microadriatica</name>
    <dbReference type="NCBI Taxonomy" id="2951"/>
    <lineage>
        <taxon>Eukaryota</taxon>
        <taxon>Sar</taxon>
        <taxon>Alveolata</taxon>
        <taxon>Dinophyceae</taxon>
        <taxon>Suessiales</taxon>
        <taxon>Symbiodiniaceae</taxon>
        <taxon>Symbiodinium</taxon>
    </lineage>
</organism>
<dbReference type="OrthoDB" id="10348760at2759"/>
<protein>
    <submittedName>
        <fullName evidence="2">Uncharacterized protein</fullName>
    </submittedName>
</protein>
<feature type="region of interest" description="Disordered" evidence="1">
    <location>
        <begin position="268"/>
        <end position="287"/>
    </location>
</feature>
<gene>
    <name evidence="2" type="ORF">AK812_SmicGene47346</name>
</gene>
<dbReference type="Proteomes" id="UP000186817">
    <property type="component" value="Unassembled WGS sequence"/>
</dbReference>
<keyword evidence="3" id="KW-1185">Reference proteome</keyword>
<feature type="non-terminal residue" evidence="2">
    <location>
        <position position="493"/>
    </location>
</feature>
<evidence type="ECO:0000256" key="1">
    <source>
        <dbReference type="SAM" id="MobiDB-lite"/>
    </source>
</evidence>
<comment type="caution">
    <text evidence="2">The sequence shown here is derived from an EMBL/GenBank/DDBJ whole genome shotgun (WGS) entry which is preliminary data.</text>
</comment>
<proteinExistence type="predicted"/>
<evidence type="ECO:0000313" key="3">
    <source>
        <dbReference type="Proteomes" id="UP000186817"/>
    </source>
</evidence>
<accession>A0A1Q9BRU3</accession>
<sequence length="493" mass="54353">MGAAVAEGPKDATTLDWGAWNRANKRKAIVWSLCKPGTVLLVMRIAMQPVIKLLRALFRLSADKFAKDQLLASVRGEDRKFRVTELFFGSVLPEFHRDMNTVYQSAMKALPFHGMTTATRGLATRMLTRAYASLHQTLLCNRASSLVMLFKVLLSGSEKDAAALAFANLKECLLDDVSKSFRSCFADPEAVASEEASAMLECIAREYDIDTLQVERGFSQIRRRVMAKSVHTWRPSPADVASECLMRHCALDKQRQEYFMGRRSSVTAKLARPRQTKEPTMQGGGPWRAFMRIRSQGRKFTGLESTQRAKEYHDLQQNDPEAFAVLEDLGRLAHARAVQDAQQWQQNAGQGTQPRRPAFDFDVSQLPKSLLESLGVLDDDDADDRSFRAAASAEVPAILGVEDDLRRLTKESRQAALASNTLENVLGAEIGAKSAEVAATPNFRILNTPHASQTDTEKALLALLSASSGSDFLCVPGQPAMAVFCPTAQAVVK</sequence>
<dbReference type="EMBL" id="LSRX01005523">
    <property type="protein sequence ID" value="OLP73417.1"/>
    <property type="molecule type" value="Genomic_DNA"/>
</dbReference>